<dbReference type="InParanoid" id="A0A0C3PDM7"/>
<accession>A0A0C3PDM7</accession>
<feature type="compositionally biased region" description="Basic and acidic residues" evidence="1">
    <location>
        <begin position="24"/>
        <end position="54"/>
    </location>
</feature>
<reference evidence="2 3" key="1">
    <citation type="submission" date="2014-04" db="EMBL/GenBank/DDBJ databases">
        <authorList>
            <consortium name="DOE Joint Genome Institute"/>
            <person name="Kuo A."/>
            <person name="Kohler A."/>
            <person name="Costa M.D."/>
            <person name="Nagy L.G."/>
            <person name="Floudas D."/>
            <person name="Copeland A."/>
            <person name="Barry K.W."/>
            <person name="Cichocki N."/>
            <person name="Veneault-Fourrey C."/>
            <person name="LaButti K."/>
            <person name="Lindquist E.A."/>
            <person name="Lipzen A."/>
            <person name="Lundell T."/>
            <person name="Morin E."/>
            <person name="Murat C."/>
            <person name="Sun H."/>
            <person name="Tunlid A."/>
            <person name="Henrissat B."/>
            <person name="Grigoriev I.V."/>
            <person name="Hibbett D.S."/>
            <person name="Martin F."/>
            <person name="Nordberg H.P."/>
            <person name="Cantor M.N."/>
            <person name="Hua S.X."/>
        </authorList>
    </citation>
    <scope>NUCLEOTIDE SEQUENCE [LARGE SCALE GENOMIC DNA]</scope>
    <source>
        <strain evidence="2 3">Marx 270</strain>
    </source>
</reference>
<feature type="compositionally biased region" description="Basic and acidic residues" evidence="1">
    <location>
        <begin position="112"/>
        <end position="139"/>
    </location>
</feature>
<dbReference type="EMBL" id="KN831965">
    <property type="protein sequence ID" value="KIO05889.1"/>
    <property type="molecule type" value="Genomic_DNA"/>
</dbReference>
<dbReference type="Proteomes" id="UP000054217">
    <property type="component" value="Unassembled WGS sequence"/>
</dbReference>
<feature type="compositionally biased region" description="Low complexity" evidence="1">
    <location>
        <begin position="55"/>
        <end position="66"/>
    </location>
</feature>
<organism evidence="2 3">
    <name type="scientific">Pisolithus tinctorius Marx 270</name>
    <dbReference type="NCBI Taxonomy" id="870435"/>
    <lineage>
        <taxon>Eukaryota</taxon>
        <taxon>Fungi</taxon>
        <taxon>Dikarya</taxon>
        <taxon>Basidiomycota</taxon>
        <taxon>Agaricomycotina</taxon>
        <taxon>Agaricomycetes</taxon>
        <taxon>Agaricomycetidae</taxon>
        <taxon>Boletales</taxon>
        <taxon>Sclerodermatineae</taxon>
        <taxon>Pisolithaceae</taxon>
        <taxon>Pisolithus</taxon>
    </lineage>
</organism>
<gene>
    <name evidence="2" type="ORF">M404DRAFT_25159</name>
</gene>
<dbReference type="HOGENOM" id="CLU_134559_0_0_1"/>
<protein>
    <submittedName>
        <fullName evidence="2">Uncharacterized protein</fullName>
    </submittedName>
</protein>
<feature type="region of interest" description="Disordered" evidence="1">
    <location>
        <begin position="24"/>
        <end position="67"/>
    </location>
</feature>
<sequence>MIGVFTLHTYREQVQLEAKRAERERAEAKQAEREAKEKKVCKEEERHEAEKGDEASTGASSSKAGGEVNRVVMDPNCTCCTQVKVICEFLMNSNKKQVACVQCNQSKGKCQWPRDGKDTKAGPKATSKVDKGKKQKADNETLTLR</sequence>
<reference evidence="3" key="2">
    <citation type="submission" date="2015-01" db="EMBL/GenBank/DDBJ databases">
        <title>Evolutionary Origins and Diversification of the Mycorrhizal Mutualists.</title>
        <authorList>
            <consortium name="DOE Joint Genome Institute"/>
            <consortium name="Mycorrhizal Genomics Consortium"/>
            <person name="Kohler A."/>
            <person name="Kuo A."/>
            <person name="Nagy L.G."/>
            <person name="Floudas D."/>
            <person name="Copeland A."/>
            <person name="Barry K.W."/>
            <person name="Cichocki N."/>
            <person name="Veneault-Fourrey C."/>
            <person name="LaButti K."/>
            <person name="Lindquist E.A."/>
            <person name="Lipzen A."/>
            <person name="Lundell T."/>
            <person name="Morin E."/>
            <person name="Murat C."/>
            <person name="Riley R."/>
            <person name="Ohm R."/>
            <person name="Sun H."/>
            <person name="Tunlid A."/>
            <person name="Henrissat B."/>
            <person name="Grigoriev I.V."/>
            <person name="Hibbett D.S."/>
            <person name="Martin F."/>
        </authorList>
    </citation>
    <scope>NUCLEOTIDE SEQUENCE [LARGE SCALE GENOMIC DNA]</scope>
    <source>
        <strain evidence="3">Marx 270</strain>
    </source>
</reference>
<dbReference type="AlphaFoldDB" id="A0A0C3PDM7"/>
<evidence type="ECO:0000313" key="3">
    <source>
        <dbReference type="Proteomes" id="UP000054217"/>
    </source>
</evidence>
<keyword evidence="3" id="KW-1185">Reference proteome</keyword>
<evidence type="ECO:0000313" key="2">
    <source>
        <dbReference type="EMBL" id="KIO05889.1"/>
    </source>
</evidence>
<evidence type="ECO:0000256" key="1">
    <source>
        <dbReference type="SAM" id="MobiDB-lite"/>
    </source>
</evidence>
<dbReference type="OrthoDB" id="10480817at2759"/>
<feature type="region of interest" description="Disordered" evidence="1">
    <location>
        <begin position="106"/>
        <end position="145"/>
    </location>
</feature>
<proteinExistence type="predicted"/>
<name>A0A0C3PDM7_PISTI</name>